<dbReference type="EMBL" id="BSPO01000002">
    <property type="protein sequence ID" value="GLS83374.1"/>
    <property type="molecule type" value="Genomic_DNA"/>
</dbReference>
<evidence type="ECO:0000313" key="10">
    <source>
        <dbReference type="EMBL" id="GLS83374.1"/>
    </source>
</evidence>
<comment type="caution">
    <text evidence="9">Lacks conserved residue(s) required for the propagation of feature annotation.</text>
</comment>
<dbReference type="Gene3D" id="3.30.70.1320">
    <property type="entry name" value="Multidrug efflux transporter AcrB pore domain like"/>
    <property type="match status" value="1"/>
</dbReference>
<dbReference type="InterPro" id="IPR001036">
    <property type="entry name" value="Acrflvin-R"/>
</dbReference>
<evidence type="ECO:0000313" key="11">
    <source>
        <dbReference type="Proteomes" id="UP001157439"/>
    </source>
</evidence>
<protein>
    <recommendedName>
        <fullName evidence="9">Efflux pump membrane transporter</fullName>
    </recommendedName>
</protein>
<feature type="transmembrane region" description="Helical" evidence="9">
    <location>
        <begin position="522"/>
        <end position="550"/>
    </location>
</feature>
<comment type="caution">
    <text evidence="10">The sequence shown here is derived from an EMBL/GenBank/DDBJ whole genome shotgun (WGS) entry which is preliminary data.</text>
</comment>
<organism evidence="10 11">
    <name type="scientific">Paraferrimonas haliotis</name>
    <dbReference type="NCBI Taxonomy" id="2013866"/>
    <lineage>
        <taxon>Bacteria</taxon>
        <taxon>Pseudomonadati</taxon>
        <taxon>Pseudomonadota</taxon>
        <taxon>Gammaproteobacteria</taxon>
        <taxon>Alteromonadales</taxon>
        <taxon>Ferrimonadaceae</taxon>
        <taxon>Paraferrimonas</taxon>
    </lineage>
</organism>
<feature type="transmembrane region" description="Helical" evidence="9">
    <location>
        <begin position="963"/>
        <end position="984"/>
    </location>
</feature>
<feature type="transmembrane region" description="Helical" evidence="9">
    <location>
        <begin position="996"/>
        <end position="1022"/>
    </location>
</feature>
<keyword evidence="6 9" id="KW-0812">Transmembrane</keyword>
<dbReference type="PANTHER" id="PTHR32063">
    <property type="match status" value="1"/>
</dbReference>
<keyword evidence="8 9" id="KW-0472">Membrane</keyword>
<evidence type="ECO:0000256" key="2">
    <source>
        <dbReference type="ARBA" id="ARBA00010942"/>
    </source>
</evidence>
<dbReference type="GO" id="GO:0042910">
    <property type="term" value="F:xenobiotic transmembrane transporter activity"/>
    <property type="evidence" value="ECO:0007669"/>
    <property type="project" value="TreeGrafter"/>
</dbReference>
<evidence type="ECO:0000256" key="9">
    <source>
        <dbReference type="RuleBase" id="RU364070"/>
    </source>
</evidence>
<feature type="transmembrane region" description="Helical" evidence="9">
    <location>
        <begin position="368"/>
        <end position="388"/>
    </location>
</feature>
<dbReference type="NCBIfam" id="TIGR00915">
    <property type="entry name" value="2A0602"/>
    <property type="match status" value="1"/>
</dbReference>
<dbReference type="AlphaFoldDB" id="A0AA37WXE5"/>
<keyword evidence="7 9" id="KW-1133">Transmembrane helix</keyword>
<evidence type="ECO:0000256" key="1">
    <source>
        <dbReference type="ARBA" id="ARBA00004429"/>
    </source>
</evidence>
<evidence type="ECO:0000256" key="7">
    <source>
        <dbReference type="ARBA" id="ARBA00022989"/>
    </source>
</evidence>
<dbReference type="GO" id="GO:0015562">
    <property type="term" value="F:efflux transmembrane transporter activity"/>
    <property type="evidence" value="ECO:0007669"/>
    <property type="project" value="InterPro"/>
</dbReference>
<dbReference type="Gene3D" id="3.30.70.1430">
    <property type="entry name" value="Multidrug efflux transporter AcrB pore domain"/>
    <property type="match status" value="2"/>
</dbReference>
<evidence type="ECO:0000256" key="8">
    <source>
        <dbReference type="ARBA" id="ARBA00023136"/>
    </source>
</evidence>
<dbReference type="GO" id="GO:0005886">
    <property type="term" value="C:plasma membrane"/>
    <property type="evidence" value="ECO:0007669"/>
    <property type="project" value="UniProtKB-SubCell"/>
</dbReference>
<name>A0AA37WXE5_9GAMM</name>
<dbReference type="SUPFAM" id="SSF82693">
    <property type="entry name" value="Multidrug efflux transporter AcrB pore domain, PN1, PN2, PC1 and PC2 subdomains"/>
    <property type="match status" value="4"/>
</dbReference>
<keyword evidence="3 9" id="KW-0813">Transport</keyword>
<comment type="subcellular location">
    <subcellularLocation>
        <location evidence="1 9">Cell inner membrane</location>
        <topology evidence="1 9">Multi-pass membrane protein</topology>
    </subcellularLocation>
</comment>
<evidence type="ECO:0000256" key="3">
    <source>
        <dbReference type="ARBA" id="ARBA00022448"/>
    </source>
</evidence>
<dbReference type="Gene3D" id="3.30.70.1440">
    <property type="entry name" value="Multidrug efflux transporter AcrB pore domain"/>
    <property type="match status" value="1"/>
</dbReference>
<dbReference type="InterPro" id="IPR027463">
    <property type="entry name" value="AcrB_DN_DC_subdom"/>
</dbReference>
<dbReference type="Proteomes" id="UP001157439">
    <property type="component" value="Unassembled WGS sequence"/>
</dbReference>
<dbReference type="GO" id="GO:0009636">
    <property type="term" value="P:response to toxic substance"/>
    <property type="evidence" value="ECO:0007669"/>
    <property type="project" value="UniProtKB-ARBA"/>
</dbReference>
<keyword evidence="11" id="KW-1185">Reference proteome</keyword>
<feature type="transmembrane region" description="Helical" evidence="9">
    <location>
        <begin position="865"/>
        <end position="885"/>
    </location>
</feature>
<gene>
    <name evidence="10" type="ORF">GCM10007894_13510</name>
</gene>
<dbReference type="PANTHER" id="PTHR32063:SF76">
    <property type="entry name" value="EFFLUX PUMP MEMBRANE TRANSPORTER"/>
    <property type="match status" value="1"/>
</dbReference>
<dbReference type="Pfam" id="PF00873">
    <property type="entry name" value="ACR_tran"/>
    <property type="match status" value="1"/>
</dbReference>
<dbReference type="PRINTS" id="PR00702">
    <property type="entry name" value="ACRIFLAVINRP"/>
</dbReference>
<dbReference type="InterPro" id="IPR004764">
    <property type="entry name" value="MdtF-like"/>
</dbReference>
<dbReference type="Gene3D" id="3.30.2090.10">
    <property type="entry name" value="Multidrug efflux transporter AcrB TolC docking domain, DN and DC subdomains"/>
    <property type="match status" value="2"/>
</dbReference>
<feature type="transmembrane region" description="Helical" evidence="9">
    <location>
        <begin position="922"/>
        <end position="942"/>
    </location>
</feature>
<dbReference type="SUPFAM" id="SSF82714">
    <property type="entry name" value="Multidrug efflux transporter AcrB TolC docking domain, DN and DC subdomains"/>
    <property type="match status" value="2"/>
</dbReference>
<feature type="transmembrane region" description="Helical" evidence="9">
    <location>
        <begin position="435"/>
        <end position="456"/>
    </location>
</feature>
<dbReference type="FunFam" id="3.30.70.1430:FF:000001">
    <property type="entry name" value="Efflux pump membrane transporter"/>
    <property type="match status" value="1"/>
</dbReference>
<feature type="transmembrane region" description="Helical" evidence="9">
    <location>
        <begin position="892"/>
        <end position="916"/>
    </location>
</feature>
<evidence type="ECO:0000256" key="4">
    <source>
        <dbReference type="ARBA" id="ARBA00022475"/>
    </source>
</evidence>
<keyword evidence="5 9" id="KW-0997">Cell inner membrane</keyword>
<proteinExistence type="inferred from homology"/>
<feature type="transmembrane region" description="Helical" evidence="9">
    <location>
        <begin position="341"/>
        <end position="361"/>
    </location>
</feature>
<accession>A0AA37WXE5</accession>
<feature type="transmembrane region" description="Helical" evidence="9">
    <location>
        <begin position="476"/>
        <end position="501"/>
    </location>
</feature>
<keyword evidence="4" id="KW-1003">Cell membrane</keyword>
<dbReference type="SUPFAM" id="SSF82866">
    <property type="entry name" value="Multidrug efflux transporter AcrB transmembrane domain"/>
    <property type="match status" value="2"/>
</dbReference>
<sequence>MMIRFFLERPKFAIVFSILLILIGAAAAVKMPVGLYPSVAPPTVNVFANFRGANAQVVNDTVAAVIEKQVNGVENMIYMRSNSSNSGQYSLNVFFKTGMDVDRAATLVQNRVNAAMPLLPDGVKREGVFVEKVSPSMLMLASLYTPDDSLDGITISNYASKYLKETIARVEGVSKVEILGEKEYAMRIWVKPERLLSYDLTAEDVINAVAAQNQTRSAGSLGSEPVVGDDQWTYTVTVRGRLKNADEFADIRLRTLSDGSIVRIGDVADVELGANQYLYDAFQNGHQAVTLAIYQDPSANAVDVASKVREQLQRLASDFPTGMDYTLAYDATDNIQVTIDAAIETLVIAVLLVTFITWLFLGTWRATVIVCSAIPVSLVATFALMQALDMTINTISLFGMILAIGIVVDAAIIVVETVERLMHEGMQDAKEATLVAMKTVLGPLIASAAVLVAVFAPTLMMEGMVGIIYSQFGQTLVIAVVISTLVAVTLTPALSAMLMKVEEKPKLLQRFDKSLDTFSNRFGLGVSFLTKRIGLTFVLIGALCASIVAINGNLASALFPGEDQGVVFSMVDLPEAASLDRTRKAVKTVSDKVMALAGVESIVTVPGYNLLNEATQSNSALIVTKLSHWQQRGAELHQDIITAQIQQAIDEMPEGLGMAFGLPAVPELGFVDGVEFMLLDQKGRSPQEVESVLNEFLARVNDRPEIAAAFSTYSVATPNIKLDINEERAAMKGVAFESLVNTINTQFGGTYINDFTLDGRNFMVQVQAKASERDNETALDRLFVRNDHGDMIRVGNLVDSHIEFTPATLVRYNINGSALINGLAAPGFSSGEVMAAMEAEAESLPDGYSYEWSGLSRQEKEAGNAAAIAFAAALVIVYLLLVAQYESWLTPLAILLPVPTAALGTFLSCFAVGASISLYTQIALVLLIGMTARNSILIVEFAKQLREEQGVSLVKAATQATRLRLRAILMTALSFAIGQIPLMFAASAGAGAQQAIGWAAFGGICSATFVGCLLVPAAFVFFQGVREKFSLKARQAVASPQAV</sequence>
<evidence type="ECO:0000256" key="5">
    <source>
        <dbReference type="ARBA" id="ARBA00022519"/>
    </source>
</evidence>
<reference evidence="10 11" key="1">
    <citation type="journal article" date="2014" name="Int. J. Syst. Evol. Microbiol.">
        <title>Complete genome sequence of Corynebacterium casei LMG S-19264T (=DSM 44701T), isolated from a smear-ripened cheese.</title>
        <authorList>
            <consortium name="US DOE Joint Genome Institute (JGI-PGF)"/>
            <person name="Walter F."/>
            <person name="Albersmeier A."/>
            <person name="Kalinowski J."/>
            <person name="Ruckert C."/>
        </authorList>
    </citation>
    <scope>NUCLEOTIDE SEQUENCE [LARGE SCALE GENOMIC DNA]</scope>
    <source>
        <strain evidence="10 11">NBRC 112785</strain>
    </source>
</reference>
<comment type="similarity">
    <text evidence="2 9">Belongs to the resistance-nodulation-cell division (RND) (TC 2.A.6) family.</text>
</comment>
<feature type="transmembrane region" description="Helical" evidence="9">
    <location>
        <begin position="394"/>
        <end position="415"/>
    </location>
</feature>
<dbReference type="Gene3D" id="1.20.1640.10">
    <property type="entry name" value="Multidrug efflux transporter AcrB transmembrane domain"/>
    <property type="match status" value="2"/>
</dbReference>
<evidence type="ECO:0000256" key="6">
    <source>
        <dbReference type="ARBA" id="ARBA00022692"/>
    </source>
</evidence>